<evidence type="ECO:0000313" key="2">
    <source>
        <dbReference type="EMBL" id="GAA1589223.1"/>
    </source>
</evidence>
<name>A0ABP4PUM4_9ACTN</name>
<dbReference type="InterPro" id="IPR011990">
    <property type="entry name" value="TPR-like_helical_dom_sf"/>
</dbReference>
<organism evidence="2 3">
    <name type="scientific">Kribbella sancticallisti</name>
    <dbReference type="NCBI Taxonomy" id="460087"/>
    <lineage>
        <taxon>Bacteria</taxon>
        <taxon>Bacillati</taxon>
        <taxon>Actinomycetota</taxon>
        <taxon>Actinomycetes</taxon>
        <taxon>Propionibacteriales</taxon>
        <taxon>Kribbellaceae</taxon>
        <taxon>Kribbella</taxon>
    </lineage>
</organism>
<reference evidence="3" key="1">
    <citation type="journal article" date="2019" name="Int. J. Syst. Evol. Microbiol.">
        <title>The Global Catalogue of Microorganisms (GCM) 10K type strain sequencing project: providing services to taxonomists for standard genome sequencing and annotation.</title>
        <authorList>
            <consortium name="The Broad Institute Genomics Platform"/>
            <consortium name="The Broad Institute Genome Sequencing Center for Infectious Disease"/>
            <person name="Wu L."/>
            <person name="Ma J."/>
        </authorList>
    </citation>
    <scope>NUCLEOTIDE SEQUENCE [LARGE SCALE GENOMIC DNA]</scope>
    <source>
        <strain evidence="3">JCM 14969</strain>
    </source>
</reference>
<dbReference type="RefSeq" id="WP_344217647.1">
    <property type="nucleotide sequence ID" value="NZ_BAAAOS010000033.1"/>
</dbReference>
<comment type="caution">
    <text evidence="2">The sequence shown here is derived from an EMBL/GenBank/DDBJ whole genome shotgun (WGS) entry which is preliminary data.</text>
</comment>
<evidence type="ECO:0000259" key="1">
    <source>
        <dbReference type="Pfam" id="PF12688"/>
    </source>
</evidence>
<dbReference type="SUPFAM" id="SSF48452">
    <property type="entry name" value="TPR-like"/>
    <property type="match status" value="1"/>
</dbReference>
<gene>
    <name evidence="2" type="ORF">GCM10009789_48590</name>
</gene>
<accession>A0ABP4PUM4</accession>
<keyword evidence="3" id="KW-1185">Reference proteome</keyword>
<dbReference type="Pfam" id="PF12688">
    <property type="entry name" value="TPR_5"/>
    <property type="match status" value="1"/>
</dbReference>
<proteinExistence type="predicted"/>
<dbReference type="Gene3D" id="1.25.40.10">
    <property type="entry name" value="Tetratricopeptide repeat domain"/>
    <property type="match status" value="1"/>
</dbReference>
<dbReference type="InterPro" id="IPR041656">
    <property type="entry name" value="TPR_5"/>
</dbReference>
<feature type="domain" description="Tetratrico peptide repeat group 5" evidence="1">
    <location>
        <begin position="44"/>
        <end position="144"/>
    </location>
</feature>
<protein>
    <recommendedName>
        <fullName evidence="1">Tetratrico peptide repeat group 5 domain-containing protein</fullName>
    </recommendedName>
</protein>
<evidence type="ECO:0000313" key="3">
    <source>
        <dbReference type="Proteomes" id="UP001500393"/>
    </source>
</evidence>
<sequence>MSTDLTPELAATIEAAFTRRDRENMQPTIDFFENLLAEHPGNPYVLYEVGGSYDTAGQEEKALPYYEQALPGLTGDTKRRCLLQYGSTLRNLERYDESLEVFGQACKEFPESDSLRVFKALTLHAAGRKDKALATLLLVIADRVDSAEIKRYEAAIRGNAEYLASHQASAE</sequence>
<dbReference type="EMBL" id="BAAAOS010000033">
    <property type="protein sequence ID" value="GAA1589223.1"/>
    <property type="molecule type" value="Genomic_DNA"/>
</dbReference>
<dbReference type="Proteomes" id="UP001500393">
    <property type="component" value="Unassembled WGS sequence"/>
</dbReference>